<reference evidence="10" key="2">
    <citation type="submission" date="2025-09" db="UniProtKB">
        <authorList>
            <consortium name="Ensembl"/>
        </authorList>
    </citation>
    <scope>IDENTIFICATION</scope>
</reference>
<keyword evidence="4" id="KW-0238">DNA-binding</keyword>
<dbReference type="GO" id="GO:0046983">
    <property type="term" value="F:protein dimerization activity"/>
    <property type="evidence" value="ECO:0007669"/>
    <property type="project" value="InterPro"/>
</dbReference>
<keyword evidence="2" id="KW-0677">Repeat</keyword>
<evidence type="ECO:0000313" key="11">
    <source>
        <dbReference type="Proteomes" id="UP000694421"/>
    </source>
</evidence>
<dbReference type="InterPro" id="IPR035965">
    <property type="entry name" value="PAS-like_dom_sf"/>
</dbReference>
<dbReference type="PANTHER" id="PTHR23043:SF25">
    <property type="entry name" value="NEURONAL PAS DOMAIN-CONTAINING PROTEIN 1"/>
    <property type="match status" value="1"/>
</dbReference>
<dbReference type="OMA" id="ARKANGC"/>
<reference evidence="10" key="1">
    <citation type="submission" date="2025-08" db="UniProtKB">
        <authorList>
            <consortium name="Ensembl"/>
        </authorList>
    </citation>
    <scope>IDENTIFICATION</scope>
</reference>
<keyword evidence="5" id="KW-0804">Transcription</keyword>
<dbReference type="SMART" id="SM00353">
    <property type="entry name" value="HLH"/>
    <property type="match status" value="1"/>
</dbReference>
<dbReference type="FunFam" id="4.10.280.10:FF:000007">
    <property type="entry name" value="single-minded homolog 1 isoform X1"/>
    <property type="match status" value="1"/>
</dbReference>
<feature type="domain" description="BHLH" evidence="9">
    <location>
        <begin position="34"/>
        <end position="87"/>
    </location>
</feature>
<keyword evidence="3" id="KW-0805">Transcription regulation</keyword>
<dbReference type="Gene3D" id="3.30.450.20">
    <property type="entry name" value="PAS domain"/>
    <property type="match status" value="2"/>
</dbReference>
<dbReference type="GO" id="GO:0005634">
    <property type="term" value="C:nucleus"/>
    <property type="evidence" value="ECO:0007669"/>
    <property type="project" value="UniProtKB-SubCell"/>
</dbReference>
<feature type="domain" description="PAS" evidence="8">
    <location>
        <begin position="306"/>
        <end position="361"/>
    </location>
</feature>
<dbReference type="Proteomes" id="UP000694421">
    <property type="component" value="Unplaced"/>
</dbReference>
<dbReference type="Gene3D" id="4.10.280.10">
    <property type="entry name" value="Helix-loop-helix DNA-binding domain"/>
    <property type="match status" value="1"/>
</dbReference>
<dbReference type="CDD" id="cd19731">
    <property type="entry name" value="bHLH-PAS_NPAS1_PASD5"/>
    <property type="match status" value="1"/>
</dbReference>
<dbReference type="InterPro" id="IPR013655">
    <property type="entry name" value="PAS_fold_3"/>
</dbReference>
<evidence type="ECO:0000256" key="2">
    <source>
        <dbReference type="ARBA" id="ARBA00022737"/>
    </source>
</evidence>
<dbReference type="AlphaFoldDB" id="A0A8D0CB74"/>
<sequence>MALYSSEVKCVSVEWDFLQGLLVKNQPVPCLQALRKEKSRNAARSRRGKENFEFYELAKMLPLPGAITSQLDKASIVRLTISYLKMRDFANHGDPPWTLRAEGPSSAIKASGRRNVSALLTELFEQHLGGHILQSLDGFVFALNQEGKFLYISETVSIYLGLSQVELTGSSIFDYVHPGDHSEVAEQLGLKVPSDASNPSRPKVSGVASVGSSSRLSEASKSDPAEDDALERSFFIRLKSTLTKRGLHVKTSGYKVIHVTGRLRPRLPSFSHNHAALGRVIGLVALAHTLPPSTLSEVRIECHMFVFRVNMDLQIVYCESRITDYMDLCPSELVGKSCYRFIHGEDVEGIRQSHLDLLNKGQVVTQYYRWLQKNGGFVWVQSCATISVNVKNPSEKNMVWVNYILSKPEYKNTALDIFQVSGSTLSQTETVEAGSALKESNLPKRSSQGKLYSPRKPPSLAETYPRSTAEGRPQGLLAETDSSGPETGYRDEEALEDADGSDAEGPPGKRIKLELHPESPPHEAAAALLGSSEDSDASSESEVGLLAQPRAAPARRLNGCKAANRRSAGTGRPCTSEFTSVIQTQKSAALKAHAAQGIKSEQGPGAKGTLWTCPTSHKGNLYTVNKALGLEKPAVRQASSHLYVSIPDSVLTPPEMDSGAGKGPFGASPRTGPAPASSADTLSPPLSGSPCEERATPTPFTPLVYPAEMEVLQRFHAGNVVVPLVHPLAGSHAGPSGSQGLYATSTIRYAPADVTLAVQSNGLPPAHPLNLMDISSADAKASRELMYHHLQRLNMMAPFGNSAGLAQIPGGAFAATDALFPTMPFSVGGGGVHGTPPVERKND</sequence>
<evidence type="ECO:0000259" key="8">
    <source>
        <dbReference type="PROSITE" id="PS50112"/>
    </source>
</evidence>
<dbReference type="Pfam" id="PF23171">
    <property type="entry name" value="bHLH_HIF1A"/>
    <property type="match status" value="1"/>
</dbReference>
<dbReference type="FunFam" id="3.30.450.20:FF:000025">
    <property type="entry name" value="Neuronal PAS domain protein 3 isoform 1"/>
    <property type="match status" value="1"/>
</dbReference>
<feature type="compositionally biased region" description="Low complexity" evidence="7">
    <location>
        <begin position="204"/>
        <end position="217"/>
    </location>
</feature>
<feature type="compositionally biased region" description="Basic and acidic residues" evidence="7">
    <location>
        <begin position="511"/>
        <end position="521"/>
    </location>
</feature>
<evidence type="ECO:0008006" key="12">
    <source>
        <dbReference type="Google" id="ProtNLM"/>
    </source>
</evidence>
<dbReference type="PROSITE" id="PS50888">
    <property type="entry name" value="BHLH"/>
    <property type="match status" value="1"/>
</dbReference>
<evidence type="ECO:0000256" key="7">
    <source>
        <dbReference type="SAM" id="MobiDB-lite"/>
    </source>
</evidence>
<dbReference type="FunFam" id="3.30.450.20:FF:000021">
    <property type="entry name" value="Neuronal PAS domain-containing protein 3"/>
    <property type="match status" value="1"/>
</dbReference>
<organism evidence="10 11">
    <name type="scientific">Salvator merianae</name>
    <name type="common">Argentine black and white tegu</name>
    <name type="synonym">Tupinambis merianae</name>
    <dbReference type="NCBI Taxonomy" id="96440"/>
    <lineage>
        <taxon>Eukaryota</taxon>
        <taxon>Metazoa</taxon>
        <taxon>Chordata</taxon>
        <taxon>Craniata</taxon>
        <taxon>Vertebrata</taxon>
        <taxon>Euteleostomi</taxon>
        <taxon>Lepidosauria</taxon>
        <taxon>Squamata</taxon>
        <taxon>Bifurcata</taxon>
        <taxon>Unidentata</taxon>
        <taxon>Episquamata</taxon>
        <taxon>Laterata</taxon>
        <taxon>Teiioidea</taxon>
        <taxon>Teiidae</taxon>
        <taxon>Salvator</taxon>
    </lineage>
</organism>
<name>A0A8D0CB74_SALMN</name>
<dbReference type="PANTHER" id="PTHR23043">
    <property type="entry name" value="HYPOXIA-INDUCIBLE FACTOR 1 ALPHA"/>
    <property type="match status" value="1"/>
</dbReference>
<dbReference type="Pfam" id="PF08447">
    <property type="entry name" value="PAS_3"/>
    <property type="match status" value="1"/>
</dbReference>
<feature type="compositionally biased region" description="Low complexity" evidence="7">
    <location>
        <begin position="540"/>
        <end position="552"/>
    </location>
</feature>
<feature type="compositionally biased region" description="Acidic residues" evidence="7">
    <location>
        <begin position="493"/>
        <end position="502"/>
    </location>
</feature>
<feature type="compositionally biased region" description="Low complexity" evidence="7">
    <location>
        <begin position="522"/>
        <end position="532"/>
    </location>
</feature>
<dbReference type="SUPFAM" id="SSF55785">
    <property type="entry name" value="PYP-like sensor domain (PAS domain)"/>
    <property type="match status" value="2"/>
</dbReference>
<proteinExistence type="predicted"/>
<dbReference type="CDD" id="cd00130">
    <property type="entry name" value="PAS"/>
    <property type="match status" value="2"/>
</dbReference>
<dbReference type="InterPro" id="IPR036638">
    <property type="entry name" value="HLH_DNA-bd_sf"/>
</dbReference>
<dbReference type="GeneTree" id="ENSGT00940000158051"/>
<dbReference type="PROSITE" id="PS50112">
    <property type="entry name" value="PAS"/>
    <property type="match status" value="2"/>
</dbReference>
<dbReference type="SMART" id="SM00091">
    <property type="entry name" value="PAS"/>
    <property type="match status" value="2"/>
</dbReference>
<accession>A0A8D0CB74</accession>
<dbReference type="Ensembl" id="ENSSMRT00000023076.1">
    <property type="protein sequence ID" value="ENSSMRP00000019667.1"/>
    <property type="gene ID" value="ENSSMRG00000015338.1"/>
</dbReference>
<dbReference type="SUPFAM" id="SSF47459">
    <property type="entry name" value="HLH, helix-loop-helix DNA-binding domain"/>
    <property type="match status" value="1"/>
</dbReference>
<evidence type="ECO:0000256" key="1">
    <source>
        <dbReference type="ARBA" id="ARBA00004123"/>
    </source>
</evidence>
<keyword evidence="6" id="KW-0539">Nucleus</keyword>
<comment type="subcellular location">
    <subcellularLocation>
        <location evidence="1">Nucleus</location>
    </subcellularLocation>
</comment>
<feature type="region of interest" description="Disordered" evidence="7">
    <location>
        <begin position="192"/>
        <end position="224"/>
    </location>
</feature>
<feature type="region of interest" description="Disordered" evidence="7">
    <location>
        <begin position="436"/>
        <end position="552"/>
    </location>
</feature>
<feature type="domain" description="PAS" evidence="8">
    <location>
        <begin position="131"/>
        <end position="195"/>
    </location>
</feature>
<dbReference type="InterPro" id="IPR000014">
    <property type="entry name" value="PAS"/>
</dbReference>
<evidence type="ECO:0000256" key="3">
    <source>
        <dbReference type="ARBA" id="ARBA00023015"/>
    </source>
</evidence>
<evidence type="ECO:0000313" key="10">
    <source>
        <dbReference type="Ensembl" id="ENSSMRP00000019667.1"/>
    </source>
</evidence>
<evidence type="ECO:0000256" key="4">
    <source>
        <dbReference type="ARBA" id="ARBA00023125"/>
    </source>
</evidence>
<dbReference type="GO" id="GO:0000977">
    <property type="term" value="F:RNA polymerase II transcription regulatory region sequence-specific DNA binding"/>
    <property type="evidence" value="ECO:0007669"/>
    <property type="project" value="TreeGrafter"/>
</dbReference>
<dbReference type="InterPro" id="IPR013767">
    <property type="entry name" value="PAS_fold"/>
</dbReference>
<dbReference type="Pfam" id="PF00989">
    <property type="entry name" value="PAS"/>
    <property type="match status" value="1"/>
</dbReference>
<dbReference type="GO" id="GO:0000981">
    <property type="term" value="F:DNA-binding transcription factor activity, RNA polymerase II-specific"/>
    <property type="evidence" value="ECO:0007669"/>
    <property type="project" value="TreeGrafter"/>
</dbReference>
<evidence type="ECO:0000256" key="6">
    <source>
        <dbReference type="ARBA" id="ARBA00023242"/>
    </source>
</evidence>
<evidence type="ECO:0000259" key="9">
    <source>
        <dbReference type="PROSITE" id="PS50888"/>
    </source>
</evidence>
<keyword evidence="11" id="KW-1185">Reference proteome</keyword>
<dbReference type="InterPro" id="IPR011598">
    <property type="entry name" value="bHLH_dom"/>
</dbReference>
<feature type="region of interest" description="Disordered" evidence="7">
    <location>
        <begin position="653"/>
        <end position="695"/>
    </location>
</feature>
<evidence type="ECO:0000256" key="5">
    <source>
        <dbReference type="ARBA" id="ARBA00023163"/>
    </source>
</evidence>
<protein>
    <recommendedName>
        <fullName evidence="12">Neuronal PAS domain-containing protein 3</fullName>
    </recommendedName>
</protein>